<dbReference type="AlphaFoldDB" id="A0A8S1J1C6"/>
<protein>
    <submittedName>
        <fullName evidence="2">Uncharacterized protein</fullName>
    </submittedName>
</protein>
<evidence type="ECO:0000313" key="3">
    <source>
        <dbReference type="Proteomes" id="UP000708148"/>
    </source>
</evidence>
<proteinExistence type="predicted"/>
<gene>
    <name evidence="2" type="ORF">OSTQU699_LOCUS2709</name>
</gene>
<feature type="region of interest" description="Disordered" evidence="1">
    <location>
        <begin position="20"/>
        <end position="50"/>
    </location>
</feature>
<accession>A0A8S1J1C6</accession>
<name>A0A8S1J1C6_9CHLO</name>
<evidence type="ECO:0000256" key="1">
    <source>
        <dbReference type="SAM" id="MobiDB-lite"/>
    </source>
</evidence>
<keyword evidence="3" id="KW-1185">Reference proteome</keyword>
<comment type="caution">
    <text evidence="2">The sequence shown here is derived from an EMBL/GenBank/DDBJ whole genome shotgun (WGS) entry which is preliminary data.</text>
</comment>
<dbReference type="EMBL" id="CAJHUC010000645">
    <property type="protein sequence ID" value="CAD7697349.1"/>
    <property type="molecule type" value="Genomic_DNA"/>
</dbReference>
<sequence length="196" mass="21693">MAEPRVKALVTPLALPDGPGFFAPSENSLRRRGDAGLDPQASPGTVRSLESASSSVEDFVRESLASLEERLEGVLDCMSEELSGEVSRERQHLLLMQEQVDKQGRMLQHEFGEIHKAIEQERTARALVQQGARERGDKISANLSAIARELEEMRTLVSRVAVAESSEGWLTRLANSVWLLFRQCTADRSYTSLPSS</sequence>
<dbReference type="Proteomes" id="UP000708148">
    <property type="component" value="Unassembled WGS sequence"/>
</dbReference>
<organism evidence="2 3">
    <name type="scientific">Ostreobium quekettii</name>
    <dbReference type="NCBI Taxonomy" id="121088"/>
    <lineage>
        <taxon>Eukaryota</taxon>
        <taxon>Viridiplantae</taxon>
        <taxon>Chlorophyta</taxon>
        <taxon>core chlorophytes</taxon>
        <taxon>Ulvophyceae</taxon>
        <taxon>TCBD clade</taxon>
        <taxon>Bryopsidales</taxon>
        <taxon>Ostreobineae</taxon>
        <taxon>Ostreobiaceae</taxon>
        <taxon>Ostreobium</taxon>
    </lineage>
</organism>
<reference evidence="2" key="1">
    <citation type="submission" date="2020-12" db="EMBL/GenBank/DDBJ databases">
        <authorList>
            <person name="Iha C."/>
        </authorList>
    </citation>
    <scope>NUCLEOTIDE SEQUENCE</scope>
</reference>
<evidence type="ECO:0000313" key="2">
    <source>
        <dbReference type="EMBL" id="CAD7697349.1"/>
    </source>
</evidence>
<dbReference type="OrthoDB" id="10528649at2759"/>